<gene>
    <name evidence="5" type="ORF">CN553_23490</name>
</gene>
<evidence type="ECO:0000259" key="4">
    <source>
        <dbReference type="PROSITE" id="PS50977"/>
    </source>
</evidence>
<dbReference type="Proteomes" id="UP000220691">
    <property type="component" value="Unassembled WGS sequence"/>
</dbReference>
<dbReference type="AlphaFoldDB" id="A0A9X6U8J0"/>
<dbReference type="SUPFAM" id="SSF46689">
    <property type="entry name" value="Homeodomain-like"/>
    <property type="match status" value="1"/>
</dbReference>
<dbReference type="Pfam" id="PF00440">
    <property type="entry name" value="TetR_N"/>
    <property type="match status" value="1"/>
</dbReference>
<name>A0A9X6U8J0_BACCE</name>
<comment type="caution">
    <text evidence="5">The sequence shown here is derived from an EMBL/GenBank/DDBJ whole genome shotgun (WGS) entry which is preliminary data.</text>
</comment>
<sequence length="198" mass="23226">MAKKREQIKEKILIVAKRMFAEKGYDAANIQDISDEAQVNVAMISYYFGGKENLYQEVFKTFNTSQNIPDFMCLYPNNPTKALEEYLNYIFTHLANDKEIGIITYQELLMSNPRLDILRPYIKGVWEQLYTILKEGEKQKAFTFYSLPFTIHWIGSFLLFPKYEKFLHDVIGENIEDTKNTELIPFIVSFLKTPCSKE</sequence>
<evidence type="ECO:0000256" key="2">
    <source>
        <dbReference type="PROSITE-ProRule" id="PRU00335"/>
    </source>
</evidence>
<feature type="DNA-binding region" description="H-T-H motif" evidence="2">
    <location>
        <begin position="29"/>
        <end position="48"/>
    </location>
</feature>
<feature type="transmembrane region" description="Helical" evidence="3">
    <location>
        <begin position="142"/>
        <end position="160"/>
    </location>
</feature>
<evidence type="ECO:0000256" key="1">
    <source>
        <dbReference type="ARBA" id="ARBA00023125"/>
    </source>
</evidence>
<dbReference type="InterPro" id="IPR009057">
    <property type="entry name" value="Homeodomain-like_sf"/>
</dbReference>
<dbReference type="InterPro" id="IPR036271">
    <property type="entry name" value="Tet_transcr_reg_TetR-rel_C_sf"/>
</dbReference>
<dbReference type="GO" id="GO:0006355">
    <property type="term" value="P:regulation of DNA-templated transcription"/>
    <property type="evidence" value="ECO:0007669"/>
    <property type="project" value="UniProtKB-ARBA"/>
</dbReference>
<reference evidence="5 6" key="1">
    <citation type="submission" date="2017-09" db="EMBL/GenBank/DDBJ databases">
        <title>Large-scale bioinformatics analysis of Bacillus genomes uncovers conserved roles of natural products in bacterial physiology.</title>
        <authorList>
            <consortium name="Agbiome Team Llc"/>
            <person name="Bleich R.M."/>
            <person name="Kirk G.J."/>
            <person name="Santa Maria K.C."/>
            <person name="Allen S.E."/>
            <person name="Farag S."/>
            <person name="Shank E.A."/>
            <person name="Bowers A."/>
        </authorList>
    </citation>
    <scope>NUCLEOTIDE SEQUENCE [LARGE SCALE GENOMIC DNA]</scope>
    <source>
        <strain evidence="5 6">AFS027647</strain>
    </source>
</reference>
<evidence type="ECO:0000313" key="5">
    <source>
        <dbReference type="EMBL" id="PEN88360.1"/>
    </source>
</evidence>
<proteinExistence type="predicted"/>
<evidence type="ECO:0000313" key="6">
    <source>
        <dbReference type="Proteomes" id="UP000220691"/>
    </source>
</evidence>
<feature type="domain" description="HTH tetR-type" evidence="4">
    <location>
        <begin position="6"/>
        <end position="66"/>
    </location>
</feature>
<keyword evidence="3" id="KW-0472">Membrane</keyword>
<dbReference type="PANTHER" id="PTHR30328">
    <property type="entry name" value="TRANSCRIPTIONAL REPRESSOR"/>
    <property type="match status" value="1"/>
</dbReference>
<accession>A0A9X6U8J0</accession>
<dbReference type="Gene3D" id="1.10.357.10">
    <property type="entry name" value="Tetracycline Repressor, domain 2"/>
    <property type="match status" value="1"/>
</dbReference>
<protein>
    <submittedName>
        <fullName evidence="5">TetR family transcriptional regulator</fullName>
    </submittedName>
</protein>
<dbReference type="SUPFAM" id="SSF48498">
    <property type="entry name" value="Tetracyclin repressor-like, C-terminal domain"/>
    <property type="match status" value="1"/>
</dbReference>
<dbReference type="Gene3D" id="1.10.10.60">
    <property type="entry name" value="Homeodomain-like"/>
    <property type="match status" value="1"/>
</dbReference>
<keyword evidence="1 2" id="KW-0238">DNA-binding</keyword>
<keyword evidence="3" id="KW-0812">Transmembrane</keyword>
<dbReference type="PANTHER" id="PTHR30328:SF54">
    <property type="entry name" value="HTH-TYPE TRANSCRIPTIONAL REPRESSOR SCO4008"/>
    <property type="match status" value="1"/>
</dbReference>
<dbReference type="InterPro" id="IPR001647">
    <property type="entry name" value="HTH_TetR"/>
</dbReference>
<dbReference type="PROSITE" id="PS50977">
    <property type="entry name" value="HTH_TETR_2"/>
    <property type="match status" value="1"/>
</dbReference>
<dbReference type="RefSeq" id="WP_098127397.1">
    <property type="nucleotide sequence ID" value="NZ_NUAN01000169.1"/>
</dbReference>
<dbReference type="InterPro" id="IPR050109">
    <property type="entry name" value="HTH-type_TetR-like_transc_reg"/>
</dbReference>
<keyword evidence="3" id="KW-1133">Transmembrane helix</keyword>
<evidence type="ECO:0000256" key="3">
    <source>
        <dbReference type="SAM" id="Phobius"/>
    </source>
</evidence>
<organism evidence="5 6">
    <name type="scientific">Bacillus cereus</name>
    <dbReference type="NCBI Taxonomy" id="1396"/>
    <lineage>
        <taxon>Bacteria</taxon>
        <taxon>Bacillati</taxon>
        <taxon>Bacillota</taxon>
        <taxon>Bacilli</taxon>
        <taxon>Bacillales</taxon>
        <taxon>Bacillaceae</taxon>
        <taxon>Bacillus</taxon>
        <taxon>Bacillus cereus group</taxon>
    </lineage>
</organism>
<dbReference type="GO" id="GO:0003677">
    <property type="term" value="F:DNA binding"/>
    <property type="evidence" value="ECO:0007669"/>
    <property type="project" value="UniProtKB-UniRule"/>
</dbReference>
<dbReference type="PRINTS" id="PR00455">
    <property type="entry name" value="HTHTETR"/>
</dbReference>
<dbReference type="EMBL" id="NUAN01000169">
    <property type="protein sequence ID" value="PEN88360.1"/>
    <property type="molecule type" value="Genomic_DNA"/>
</dbReference>